<dbReference type="AlphaFoldDB" id="B3P6C9"/>
<dbReference type="KEGG" id="der:6554530"/>
<accession>B3P6C9</accession>
<evidence type="ECO:0000313" key="4">
    <source>
        <dbReference type="Proteomes" id="UP000008711"/>
    </source>
</evidence>
<evidence type="ECO:0000313" key="3">
    <source>
        <dbReference type="EMBL" id="EDV53599.1"/>
    </source>
</evidence>
<feature type="compositionally biased region" description="Basic and acidic residues" evidence="2">
    <location>
        <begin position="86"/>
        <end position="101"/>
    </location>
</feature>
<keyword evidence="4" id="KW-1185">Reference proteome</keyword>
<proteinExistence type="predicted"/>
<feature type="coiled-coil region" evidence="1">
    <location>
        <begin position="143"/>
        <end position="173"/>
    </location>
</feature>
<feature type="region of interest" description="Disordered" evidence="2">
    <location>
        <begin position="289"/>
        <end position="360"/>
    </location>
</feature>
<feature type="region of interest" description="Disordered" evidence="2">
    <location>
        <begin position="29"/>
        <end position="114"/>
    </location>
</feature>
<dbReference type="Proteomes" id="UP000008711">
    <property type="component" value="Unassembled WGS sequence"/>
</dbReference>
<protein>
    <submittedName>
        <fullName evidence="3">GG12211</fullName>
    </submittedName>
</protein>
<feature type="compositionally biased region" description="Low complexity" evidence="2">
    <location>
        <begin position="347"/>
        <end position="360"/>
    </location>
</feature>
<evidence type="ECO:0000256" key="2">
    <source>
        <dbReference type="SAM" id="MobiDB-lite"/>
    </source>
</evidence>
<name>B3P6C9_DROER</name>
<feature type="compositionally biased region" description="Low complexity" evidence="2">
    <location>
        <begin position="299"/>
        <end position="310"/>
    </location>
</feature>
<reference evidence="3 4" key="1">
    <citation type="journal article" date="2007" name="Nature">
        <title>Evolution of genes and genomes on the Drosophila phylogeny.</title>
        <authorList>
            <consortium name="Drosophila 12 Genomes Consortium"/>
            <person name="Clark A.G."/>
            <person name="Eisen M.B."/>
            <person name="Smith D.R."/>
            <person name="Bergman C.M."/>
            <person name="Oliver B."/>
            <person name="Markow T.A."/>
            <person name="Kaufman T.C."/>
            <person name="Kellis M."/>
            <person name="Gelbart W."/>
            <person name="Iyer V.N."/>
            <person name="Pollard D.A."/>
            <person name="Sackton T.B."/>
            <person name="Larracuente A.M."/>
            <person name="Singh N.D."/>
            <person name="Abad J.P."/>
            <person name="Abt D.N."/>
            <person name="Adryan B."/>
            <person name="Aguade M."/>
            <person name="Akashi H."/>
            <person name="Anderson W.W."/>
            <person name="Aquadro C.F."/>
            <person name="Ardell D.H."/>
            <person name="Arguello R."/>
            <person name="Artieri C.G."/>
            <person name="Barbash D.A."/>
            <person name="Barker D."/>
            <person name="Barsanti P."/>
            <person name="Batterham P."/>
            <person name="Batzoglou S."/>
            <person name="Begun D."/>
            <person name="Bhutkar A."/>
            <person name="Blanco E."/>
            <person name="Bosak S.A."/>
            <person name="Bradley R.K."/>
            <person name="Brand A.D."/>
            <person name="Brent M.R."/>
            <person name="Brooks A.N."/>
            <person name="Brown R.H."/>
            <person name="Butlin R.K."/>
            <person name="Caggese C."/>
            <person name="Calvi B.R."/>
            <person name="Bernardo de Carvalho A."/>
            <person name="Caspi A."/>
            <person name="Castrezana S."/>
            <person name="Celniker S.E."/>
            <person name="Chang J.L."/>
            <person name="Chapple C."/>
            <person name="Chatterji S."/>
            <person name="Chinwalla A."/>
            <person name="Civetta A."/>
            <person name="Clifton S.W."/>
            <person name="Comeron J.M."/>
            <person name="Costello J.C."/>
            <person name="Coyne J.A."/>
            <person name="Daub J."/>
            <person name="David R.G."/>
            <person name="Delcher A.L."/>
            <person name="Delehaunty K."/>
            <person name="Do C.B."/>
            <person name="Ebling H."/>
            <person name="Edwards K."/>
            <person name="Eickbush T."/>
            <person name="Evans J.D."/>
            <person name="Filipski A."/>
            <person name="Findeiss S."/>
            <person name="Freyhult E."/>
            <person name="Fulton L."/>
            <person name="Fulton R."/>
            <person name="Garcia A.C."/>
            <person name="Gardiner A."/>
            <person name="Garfield D.A."/>
            <person name="Garvin B.E."/>
            <person name="Gibson G."/>
            <person name="Gilbert D."/>
            <person name="Gnerre S."/>
            <person name="Godfrey J."/>
            <person name="Good R."/>
            <person name="Gotea V."/>
            <person name="Gravely B."/>
            <person name="Greenberg A.J."/>
            <person name="Griffiths-Jones S."/>
            <person name="Gross S."/>
            <person name="Guigo R."/>
            <person name="Gustafson E.A."/>
            <person name="Haerty W."/>
            <person name="Hahn M.W."/>
            <person name="Halligan D.L."/>
            <person name="Halpern A.L."/>
            <person name="Halter G.M."/>
            <person name="Han M.V."/>
            <person name="Heger A."/>
            <person name="Hillier L."/>
            <person name="Hinrichs A.S."/>
            <person name="Holmes I."/>
            <person name="Hoskins R.A."/>
            <person name="Hubisz M.J."/>
            <person name="Hultmark D."/>
            <person name="Huntley M.A."/>
            <person name="Jaffe D.B."/>
            <person name="Jagadeeshan S."/>
            <person name="Jeck W.R."/>
            <person name="Johnson J."/>
            <person name="Jones C.D."/>
            <person name="Jordan W.C."/>
            <person name="Karpen G.H."/>
            <person name="Kataoka E."/>
            <person name="Keightley P.D."/>
            <person name="Kheradpour P."/>
            <person name="Kirkness E.F."/>
            <person name="Koerich L.B."/>
            <person name="Kristiansen K."/>
            <person name="Kudrna D."/>
            <person name="Kulathinal R.J."/>
            <person name="Kumar S."/>
            <person name="Kwok R."/>
            <person name="Lander E."/>
            <person name="Langley C.H."/>
            <person name="Lapoint R."/>
            <person name="Lazzaro B.P."/>
            <person name="Lee S.J."/>
            <person name="Levesque L."/>
            <person name="Li R."/>
            <person name="Lin C.F."/>
            <person name="Lin M.F."/>
            <person name="Lindblad-Toh K."/>
            <person name="Llopart A."/>
            <person name="Long M."/>
            <person name="Low L."/>
            <person name="Lozovsky E."/>
            <person name="Lu J."/>
            <person name="Luo M."/>
            <person name="Machado C.A."/>
            <person name="Makalowski W."/>
            <person name="Marzo M."/>
            <person name="Matsuda M."/>
            <person name="Matzkin L."/>
            <person name="McAllister B."/>
            <person name="McBride C.S."/>
            <person name="McKernan B."/>
            <person name="McKernan K."/>
            <person name="Mendez-Lago M."/>
            <person name="Minx P."/>
            <person name="Mollenhauer M.U."/>
            <person name="Montooth K."/>
            <person name="Mount S.M."/>
            <person name="Mu X."/>
            <person name="Myers E."/>
            <person name="Negre B."/>
            <person name="Newfeld S."/>
            <person name="Nielsen R."/>
            <person name="Noor M.A."/>
            <person name="O'Grady P."/>
            <person name="Pachter L."/>
            <person name="Papaceit M."/>
            <person name="Parisi M.J."/>
            <person name="Parisi M."/>
            <person name="Parts L."/>
            <person name="Pedersen J.S."/>
            <person name="Pesole G."/>
            <person name="Phillippy A.M."/>
            <person name="Ponting C.P."/>
            <person name="Pop M."/>
            <person name="Porcelli D."/>
            <person name="Powell J.R."/>
            <person name="Prohaska S."/>
            <person name="Pruitt K."/>
            <person name="Puig M."/>
            <person name="Quesneville H."/>
            <person name="Ram K.R."/>
            <person name="Rand D."/>
            <person name="Rasmussen M.D."/>
            <person name="Reed L.K."/>
            <person name="Reenan R."/>
            <person name="Reily A."/>
            <person name="Remington K.A."/>
            <person name="Rieger T.T."/>
            <person name="Ritchie M.G."/>
            <person name="Robin C."/>
            <person name="Rogers Y.H."/>
            <person name="Rohde C."/>
            <person name="Rozas J."/>
            <person name="Rubenfield M.J."/>
            <person name="Ruiz A."/>
            <person name="Russo S."/>
            <person name="Salzberg S.L."/>
            <person name="Sanchez-Gracia A."/>
            <person name="Saranga D.J."/>
            <person name="Sato H."/>
            <person name="Schaeffer S.W."/>
            <person name="Schatz M.C."/>
            <person name="Schlenke T."/>
            <person name="Schwartz R."/>
            <person name="Segarra C."/>
            <person name="Singh R.S."/>
            <person name="Sirot L."/>
            <person name="Sirota M."/>
            <person name="Sisneros N.B."/>
            <person name="Smith C.D."/>
            <person name="Smith T.F."/>
            <person name="Spieth J."/>
            <person name="Stage D.E."/>
            <person name="Stark A."/>
            <person name="Stephan W."/>
            <person name="Strausberg R.L."/>
            <person name="Strempel S."/>
            <person name="Sturgill D."/>
            <person name="Sutton G."/>
            <person name="Sutton G.G."/>
            <person name="Tao W."/>
            <person name="Teichmann S."/>
            <person name="Tobari Y.N."/>
            <person name="Tomimura Y."/>
            <person name="Tsolas J.M."/>
            <person name="Valente V.L."/>
            <person name="Venter E."/>
            <person name="Venter J.C."/>
            <person name="Vicario S."/>
            <person name="Vieira F.G."/>
            <person name="Vilella A.J."/>
            <person name="Villasante A."/>
            <person name="Walenz B."/>
            <person name="Wang J."/>
            <person name="Wasserman M."/>
            <person name="Watts T."/>
            <person name="Wilson D."/>
            <person name="Wilson R.K."/>
            <person name="Wing R.A."/>
            <person name="Wolfner M.F."/>
            <person name="Wong A."/>
            <person name="Wong G.K."/>
            <person name="Wu C.I."/>
            <person name="Wu G."/>
            <person name="Yamamoto D."/>
            <person name="Yang H.P."/>
            <person name="Yang S.P."/>
            <person name="Yorke J.A."/>
            <person name="Yoshida K."/>
            <person name="Zdobnov E."/>
            <person name="Zhang P."/>
            <person name="Zhang Y."/>
            <person name="Zimin A.V."/>
            <person name="Baldwin J."/>
            <person name="Abdouelleil A."/>
            <person name="Abdulkadir J."/>
            <person name="Abebe A."/>
            <person name="Abera B."/>
            <person name="Abreu J."/>
            <person name="Acer S.C."/>
            <person name="Aftuck L."/>
            <person name="Alexander A."/>
            <person name="An P."/>
            <person name="Anderson E."/>
            <person name="Anderson S."/>
            <person name="Arachi H."/>
            <person name="Azer M."/>
            <person name="Bachantsang P."/>
            <person name="Barry A."/>
            <person name="Bayul T."/>
            <person name="Berlin A."/>
            <person name="Bessette D."/>
            <person name="Bloom T."/>
            <person name="Blye J."/>
            <person name="Boguslavskiy L."/>
            <person name="Bonnet C."/>
            <person name="Boukhgalter B."/>
            <person name="Bourzgui I."/>
            <person name="Brown A."/>
            <person name="Cahill P."/>
            <person name="Channer S."/>
            <person name="Cheshatsang Y."/>
            <person name="Chuda L."/>
            <person name="Citroen M."/>
            <person name="Collymore A."/>
            <person name="Cooke P."/>
            <person name="Costello M."/>
            <person name="D'Aco K."/>
            <person name="Daza R."/>
            <person name="De Haan G."/>
            <person name="DeGray S."/>
            <person name="DeMaso C."/>
            <person name="Dhargay N."/>
            <person name="Dooley K."/>
            <person name="Dooley E."/>
            <person name="Doricent M."/>
            <person name="Dorje P."/>
            <person name="Dorjee K."/>
            <person name="Dupes A."/>
            <person name="Elong R."/>
            <person name="Falk J."/>
            <person name="Farina A."/>
            <person name="Faro S."/>
            <person name="Ferguson D."/>
            <person name="Fisher S."/>
            <person name="Foley C.D."/>
            <person name="Franke A."/>
            <person name="Friedrich D."/>
            <person name="Gadbois L."/>
            <person name="Gearin G."/>
            <person name="Gearin C.R."/>
            <person name="Giannoukos G."/>
            <person name="Goode T."/>
            <person name="Graham J."/>
            <person name="Grandbois E."/>
            <person name="Grewal S."/>
            <person name="Gyaltsen K."/>
            <person name="Hafez N."/>
            <person name="Hagos B."/>
            <person name="Hall J."/>
            <person name="Henson C."/>
            <person name="Hollinger A."/>
            <person name="Honan T."/>
            <person name="Huard M.D."/>
            <person name="Hughes L."/>
            <person name="Hurhula B."/>
            <person name="Husby M.E."/>
            <person name="Kamat A."/>
            <person name="Kanga B."/>
            <person name="Kashin S."/>
            <person name="Khazanovich D."/>
            <person name="Kisner P."/>
            <person name="Lance K."/>
            <person name="Lara M."/>
            <person name="Lee W."/>
            <person name="Lennon N."/>
            <person name="Letendre F."/>
            <person name="LeVine R."/>
            <person name="Lipovsky A."/>
            <person name="Liu X."/>
            <person name="Liu J."/>
            <person name="Liu S."/>
            <person name="Lokyitsang T."/>
            <person name="Lokyitsang Y."/>
            <person name="Lubonja R."/>
            <person name="Lui A."/>
            <person name="MacDonald P."/>
            <person name="Magnisalis V."/>
            <person name="Maru K."/>
            <person name="Matthews C."/>
            <person name="McCusker W."/>
            <person name="McDonough S."/>
            <person name="Mehta T."/>
            <person name="Meldrim J."/>
            <person name="Meneus L."/>
            <person name="Mihai O."/>
            <person name="Mihalev A."/>
            <person name="Mihova T."/>
            <person name="Mittelman R."/>
            <person name="Mlenga V."/>
            <person name="Montmayeur A."/>
            <person name="Mulrain L."/>
            <person name="Navidi A."/>
            <person name="Naylor J."/>
            <person name="Negash T."/>
            <person name="Nguyen T."/>
            <person name="Nguyen N."/>
            <person name="Nicol R."/>
            <person name="Norbu C."/>
            <person name="Norbu N."/>
            <person name="Novod N."/>
            <person name="O'Neill B."/>
            <person name="Osman S."/>
            <person name="Markiewicz E."/>
            <person name="Oyono O.L."/>
            <person name="Patti C."/>
            <person name="Phunkhang P."/>
            <person name="Pierre F."/>
            <person name="Priest M."/>
            <person name="Raghuraman S."/>
            <person name="Rege F."/>
            <person name="Reyes R."/>
            <person name="Rise C."/>
            <person name="Rogov P."/>
            <person name="Ross K."/>
            <person name="Ryan E."/>
            <person name="Settipalli S."/>
            <person name="Shea T."/>
            <person name="Sherpa N."/>
            <person name="Shi L."/>
            <person name="Shih D."/>
            <person name="Sparrow T."/>
            <person name="Spaulding J."/>
            <person name="Stalker J."/>
            <person name="Stange-Thomann N."/>
            <person name="Stavropoulos S."/>
            <person name="Stone C."/>
            <person name="Strader C."/>
            <person name="Tesfaye S."/>
            <person name="Thomson T."/>
            <person name="Thoulutsang Y."/>
            <person name="Thoulutsang D."/>
            <person name="Topham K."/>
            <person name="Topping I."/>
            <person name="Tsamla T."/>
            <person name="Vassiliev H."/>
            <person name="Vo A."/>
            <person name="Wangchuk T."/>
            <person name="Wangdi T."/>
            <person name="Weiand M."/>
            <person name="Wilkinson J."/>
            <person name="Wilson A."/>
            <person name="Yadav S."/>
            <person name="Young G."/>
            <person name="Yu Q."/>
            <person name="Zembek L."/>
            <person name="Zhong D."/>
            <person name="Zimmer A."/>
            <person name="Zwirko Z."/>
            <person name="Jaffe D.B."/>
            <person name="Alvarez P."/>
            <person name="Brockman W."/>
            <person name="Butler J."/>
            <person name="Chin C."/>
            <person name="Gnerre S."/>
            <person name="Grabherr M."/>
            <person name="Kleber M."/>
            <person name="Mauceli E."/>
            <person name="MacCallum I."/>
        </authorList>
    </citation>
    <scope>NUCLEOTIDE SEQUENCE [LARGE SCALE GENOMIC DNA]</scope>
    <source>
        <strain evidence="3 4">TSC#14021-0224.01</strain>
    </source>
</reference>
<dbReference type="OMA" id="RPQHQLW"/>
<feature type="region of interest" description="Disordered" evidence="2">
    <location>
        <begin position="242"/>
        <end position="276"/>
    </location>
</feature>
<keyword evidence="1" id="KW-0175">Coiled coil</keyword>
<organism evidence="3 4">
    <name type="scientific">Drosophila erecta</name>
    <name type="common">Fruit fly</name>
    <dbReference type="NCBI Taxonomy" id="7220"/>
    <lineage>
        <taxon>Eukaryota</taxon>
        <taxon>Metazoa</taxon>
        <taxon>Ecdysozoa</taxon>
        <taxon>Arthropoda</taxon>
        <taxon>Hexapoda</taxon>
        <taxon>Insecta</taxon>
        <taxon>Pterygota</taxon>
        <taxon>Neoptera</taxon>
        <taxon>Endopterygota</taxon>
        <taxon>Diptera</taxon>
        <taxon>Brachycera</taxon>
        <taxon>Muscomorpha</taxon>
        <taxon>Ephydroidea</taxon>
        <taxon>Drosophilidae</taxon>
        <taxon>Drosophila</taxon>
        <taxon>Sophophora</taxon>
    </lineage>
</organism>
<sequence>MFPNYCFTKSARQSDYDVTKRDYIAKDSLQRKAIRHSAPSVTSGGRRRTRHRTERQRSISKSSSLRAKDSSSRSVGFRLTPVICSSEKDTRKPGGDDRDTNKMTSSPSNDPNRDLQESFADFFSIIHDNVLESVQDAVQRMVSKSFEESVAKMERLSKDLQNQEAMLNKIYRDVTNKIAAQSEASLNQFKFVTQMLIDNQTVHYRALNQAKANKQRRKEEEDLERDRKLEWERKRMCACKEVRTARVRKSRSSSVDLSKRSTGGEAKELVPKAPQHQLCQQQEPLVYHLHSSSTDQESTARSRQMSRSSSKQANTPDLTRQSTSYSMPDLSGRSSSHPKRLIQPQHSSNVFRNSSSRSSNLRQDKIICLPAMTYPPYVRNQPIPRRKLVRKTCQNKGK</sequence>
<gene>
    <name evidence="3" type="primary">Dere\GG12211</name>
    <name evidence="3" type="ORF">Dere_GG12211</name>
</gene>
<dbReference type="eggNOG" id="ENOG502TBDE">
    <property type="taxonomic scope" value="Eukaryota"/>
</dbReference>
<feature type="compositionally biased region" description="Polar residues" evidence="2">
    <location>
        <begin position="311"/>
        <end position="326"/>
    </location>
</feature>
<dbReference type="PhylomeDB" id="B3P6C9"/>
<evidence type="ECO:0000256" key="1">
    <source>
        <dbReference type="SAM" id="Coils"/>
    </source>
</evidence>
<dbReference type="HOGENOM" id="CLU_060005_0_0_1"/>
<feature type="compositionally biased region" description="Basic residues" evidence="2">
    <location>
        <begin position="45"/>
        <end position="54"/>
    </location>
</feature>
<reference evidence="3 4" key="2">
    <citation type="journal article" date="2008" name="Bioinformatics">
        <title>Assembly reconciliation.</title>
        <authorList>
            <person name="Zimin A.V."/>
            <person name="Smith D.R."/>
            <person name="Sutton G."/>
            <person name="Yorke J.A."/>
        </authorList>
    </citation>
    <scope>NUCLEOTIDE SEQUENCE [LARGE SCALE GENOMIC DNA]</scope>
    <source>
        <strain evidence="3 4">TSC#14021-0224.01</strain>
    </source>
</reference>
<dbReference type="EMBL" id="CH954182">
    <property type="protein sequence ID" value="EDV53599.1"/>
    <property type="molecule type" value="Genomic_DNA"/>
</dbReference>
<dbReference type="OrthoDB" id="8067121at2759"/>